<name>A0A0A9FLM8_ARUDO</name>
<evidence type="ECO:0000313" key="1">
    <source>
        <dbReference type="EMBL" id="JAE09178.1"/>
    </source>
</evidence>
<reference evidence="1" key="2">
    <citation type="journal article" date="2015" name="Data Brief">
        <title>Shoot transcriptome of the giant reed, Arundo donax.</title>
        <authorList>
            <person name="Barrero R.A."/>
            <person name="Guerrero F.D."/>
            <person name="Moolhuijzen P."/>
            <person name="Goolsby J.A."/>
            <person name="Tidwell J."/>
            <person name="Bellgard S.E."/>
            <person name="Bellgard M.I."/>
        </authorList>
    </citation>
    <scope>NUCLEOTIDE SEQUENCE</scope>
    <source>
        <tissue evidence="1">Shoot tissue taken approximately 20 cm above the soil surface</tissue>
    </source>
</reference>
<accession>A0A0A9FLM8</accession>
<dbReference type="AlphaFoldDB" id="A0A0A9FLM8"/>
<protein>
    <submittedName>
        <fullName evidence="1">Uncharacterized protein</fullName>
    </submittedName>
</protein>
<sequence>MYIQQFLGKDGNHRHCREKGFWNLYTLEEHPTILEGKCLCEAREGPNVI</sequence>
<organism evidence="1">
    <name type="scientific">Arundo donax</name>
    <name type="common">Giant reed</name>
    <name type="synonym">Donax arundinaceus</name>
    <dbReference type="NCBI Taxonomy" id="35708"/>
    <lineage>
        <taxon>Eukaryota</taxon>
        <taxon>Viridiplantae</taxon>
        <taxon>Streptophyta</taxon>
        <taxon>Embryophyta</taxon>
        <taxon>Tracheophyta</taxon>
        <taxon>Spermatophyta</taxon>
        <taxon>Magnoliopsida</taxon>
        <taxon>Liliopsida</taxon>
        <taxon>Poales</taxon>
        <taxon>Poaceae</taxon>
        <taxon>PACMAD clade</taxon>
        <taxon>Arundinoideae</taxon>
        <taxon>Arundineae</taxon>
        <taxon>Arundo</taxon>
    </lineage>
</organism>
<dbReference type="EMBL" id="GBRH01188718">
    <property type="protein sequence ID" value="JAE09178.1"/>
    <property type="molecule type" value="Transcribed_RNA"/>
</dbReference>
<reference evidence="1" key="1">
    <citation type="submission" date="2014-09" db="EMBL/GenBank/DDBJ databases">
        <authorList>
            <person name="Magalhaes I.L.F."/>
            <person name="Oliveira U."/>
            <person name="Santos F.R."/>
            <person name="Vidigal T.H.D.A."/>
            <person name="Brescovit A.D."/>
            <person name="Santos A.J."/>
        </authorList>
    </citation>
    <scope>NUCLEOTIDE SEQUENCE</scope>
    <source>
        <tissue evidence="1">Shoot tissue taken approximately 20 cm above the soil surface</tissue>
    </source>
</reference>
<proteinExistence type="predicted"/>